<dbReference type="AlphaFoldDB" id="A0AAI8VSP7"/>
<evidence type="ECO:0000256" key="4">
    <source>
        <dbReference type="ARBA" id="ARBA00023136"/>
    </source>
</evidence>
<comment type="subcellular location">
    <subcellularLocation>
        <location evidence="1">Membrane</location>
        <topology evidence="1">Multi-pass membrane protein</topology>
    </subcellularLocation>
</comment>
<feature type="transmembrane region" description="Helical" evidence="5">
    <location>
        <begin position="42"/>
        <end position="65"/>
    </location>
</feature>
<dbReference type="Proteomes" id="UP001295740">
    <property type="component" value="Unassembled WGS sequence"/>
</dbReference>
<reference evidence="6" key="1">
    <citation type="submission" date="2023-10" db="EMBL/GenBank/DDBJ databases">
        <authorList>
            <person name="Hackl T."/>
        </authorList>
    </citation>
    <scope>NUCLEOTIDE SEQUENCE</scope>
</reference>
<keyword evidence="4 5" id="KW-0472">Membrane</keyword>
<dbReference type="InterPro" id="IPR007568">
    <property type="entry name" value="RTA1"/>
</dbReference>
<keyword evidence="2 5" id="KW-0812">Transmembrane</keyword>
<evidence type="ECO:0000256" key="5">
    <source>
        <dbReference type="SAM" id="Phobius"/>
    </source>
</evidence>
<feature type="transmembrane region" description="Helical" evidence="5">
    <location>
        <begin position="235"/>
        <end position="255"/>
    </location>
</feature>
<feature type="transmembrane region" description="Helical" evidence="5">
    <location>
        <begin position="119"/>
        <end position="144"/>
    </location>
</feature>
<gene>
    <name evidence="6" type="ORF">KHLLAP_LOCUS10396</name>
</gene>
<dbReference type="Pfam" id="PF04479">
    <property type="entry name" value="RTA1"/>
    <property type="match status" value="1"/>
</dbReference>
<name>A0AAI8VSP7_9PEZI</name>
<evidence type="ECO:0000313" key="7">
    <source>
        <dbReference type="Proteomes" id="UP001295740"/>
    </source>
</evidence>
<feature type="transmembrane region" description="Helical" evidence="5">
    <location>
        <begin position="200"/>
        <end position="220"/>
    </location>
</feature>
<comment type="caution">
    <text evidence="6">The sequence shown here is derived from an EMBL/GenBank/DDBJ whole genome shotgun (WGS) entry which is preliminary data.</text>
</comment>
<evidence type="ECO:0000256" key="1">
    <source>
        <dbReference type="ARBA" id="ARBA00004141"/>
    </source>
</evidence>
<dbReference type="GO" id="GO:0016020">
    <property type="term" value="C:membrane"/>
    <property type="evidence" value="ECO:0007669"/>
    <property type="project" value="UniProtKB-SubCell"/>
</dbReference>
<dbReference type="PANTHER" id="PTHR31465">
    <property type="entry name" value="PROTEIN RTA1-RELATED"/>
    <property type="match status" value="1"/>
</dbReference>
<evidence type="ECO:0000256" key="3">
    <source>
        <dbReference type="ARBA" id="ARBA00022989"/>
    </source>
</evidence>
<dbReference type="PANTHER" id="PTHR31465:SF35">
    <property type="entry name" value="RTA1 DOMAIN PROTEIN-RELATED"/>
    <property type="match status" value="1"/>
</dbReference>
<evidence type="ECO:0000313" key="6">
    <source>
        <dbReference type="EMBL" id="CAJ2509928.1"/>
    </source>
</evidence>
<accession>A0AAI8VSP7</accession>
<keyword evidence="3 5" id="KW-1133">Transmembrane helix</keyword>
<feature type="transmembrane region" description="Helical" evidence="5">
    <location>
        <begin position="156"/>
        <end position="179"/>
    </location>
</feature>
<keyword evidence="7" id="KW-1185">Reference proteome</keyword>
<evidence type="ECO:0000256" key="2">
    <source>
        <dbReference type="ARBA" id="ARBA00022692"/>
    </source>
</evidence>
<feature type="transmembrane region" description="Helical" evidence="5">
    <location>
        <begin position="77"/>
        <end position="99"/>
    </location>
</feature>
<proteinExistence type="predicted"/>
<organism evidence="6 7">
    <name type="scientific">Anthostomella pinea</name>
    <dbReference type="NCBI Taxonomy" id="933095"/>
    <lineage>
        <taxon>Eukaryota</taxon>
        <taxon>Fungi</taxon>
        <taxon>Dikarya</taxon>
        <taxon>Ascomycota</taxon>
        <taxon>Pezizomycotina</taxon>
        <taxon>Sordariomycetes</taxon>
        <taxon>Xylariomycetidae</taxon>
        <taxon>Xylariales</taxon>
        <taxon>Xylariaceae</taxon>
        <taxon>Anthostomella</taxon>
    </lineage>
</organism>
<feature type="transmembrane region" description="Helical" evidence="5">
    <location>
        <begin position="16"/>
        <end position="35"/>
    </location>
</feature>
<protein>
    <submittedName>
        <fullName evidence="6">Uu.00g058280.m01.CDS01</fullName>
    </submittedName>
</protein>
<dbReference type="EMBL" id="CAUWAG010000013">
    <property type="protein sequence ID" value="CAJ2509928.1"/>
    <property type="molecule type" value="Genomic_DNA"/>
</dbReference>
<sequence length="301" mass="33353">MVAPHSFIFYRYDPSLAAAAAFVALFGLSAIAHTYQLIWKRTWYFIPFVIGGLCETVGYGGRIMSAQETPNWTTNPYILQSLLILVAPALFAASIYMVLGRIVRLVEGEHHSGIPIKWLTKIFVTADVISFCVQGAGGGLLAVAKDVQGFNNGQNVIIGGLFVQLAAFSVFVVVTSIFHRRMQKTPTVASQAVGVPWQRYLWVLYAASGLILVRSIFRVIEYLQGYSGSLQDAEYWLYIFDAVPMFVSTVVLNVFHPSKIISSKTKAGRVSLQSTTDIEQELQNVNWRASQRKPMTAESNV</sequence>